<evidence type="ECO:0000313" key="3">
    <source>
        <dbReference type="EMBL" id="TKB46056.1"/>
    </source>
</evidence>
<gene>
    <name evidence="3" type="ORF">E8M12_05355</name>
</gene>
<dbReference type="InterPro" id="IPR051785">
    <property type="entry name" value="MMCE/EMCE_epimerase"/>
</dbReference>
<dbReference type="Gene3D" id="3.10.180.10">
    <property type="entry name" value="2,3-Dihydroxybiphenyl 1,2-Dioxygenase, domain 1"/>
    <property type="match status" value="1"/>
</dbReference>
<sequence>MSNPESVTDNLSDVLNHYICGLAHVGYVVPDLKASIREYQLIYGISNDSIEVFPPFDSDDMPLTRFAFININGTTMELIEPLQEPYLKLLTTQPCAGGGLNHLAWYVSDIEAALNALKTRGIYPGYVTPDGVIDLGSRKMVYLNPDDCHQHLIELIELNDENANAGHLPRQGGEDG</sequence>
<evidence type="ECO:0000256" key="1">
    <source>
        <dbReference type="ARBA" id="ARBA00022723"/>
    </source>
</evidence>
<dbReference type="Pfam" id="PF13669">
    <property type="entry name" value="Glyoxalase_4"/>
    <property type="match status" value="1"/>
</dbReference>
<reference evidence="3 4" key="1">
    <citation type="submission" date="2019-04" db="EMBL/GenBank/DDBJ databases">
        <title>Thalassotalea guangxiensis sp. nov., isolated from sediment of the coastal wetland.</title>
        <authorList>
            <person name="Zheng S."/>
            <person name="Zhang D."/>
        </authorList>
    </citation>
    <scope>NUCLEOTIDE SEQUENCE [LARGE SCALE GENOMIC DNA]</scope>
    <source>
        <strain evidence="3 4">ZS-4</strain>
    </source>
</reference>
<dbReference type="EMBL" id="SWDB01000010">
    <property type="protein sequence ID" value="TKB46056.1"/>
    <property type="molecule type" value="Genomic_DNA"/>
</dbReference>
<dbReference type="InterPro" id="IPR037523">
    <property type="entry name" value="VOC_core"/>
</dbReference>
<dbReference type="SUPFAM" id="SSF54593">
    <property type="entry name" value="Glyoxalase/Bleomycin resistance protein/Dihydroxybiphenyl dioxygenase"/>
    <property type="match status" value="1"/>
</dbReference>
<dbReference type="GO" id="GO:0046491">
    <property type="term" value="P:L-methylmalonyl-CoA metabolic process"/>
    <property type="evidence" value="ECO:0007669"/>
    <property type="project" value="TreeGrafter"/>
</dbReference>
<keyword evidence="4" id="KW-1185">Reference proteome</keyword>
<proteinExistence type="predicted"/>
<keyword evidence="1" id="KW-0479">Metal-binding</keyword>
<dbReference type="InterPro" id="IPR029068">
    <property type="entry name" value="Glyas_Bleomycin-R_OHBP_Dase"/>
</dbReference>
<evidence type="ECO:0000313" key="4">
    <source>
        <dbReference type="Proteomes" id="UP000307999"/>
    </source>
</evidence>
<protein>
    <recommendedName>
        <fullName evidence="2">VOC domain-containing protein</fullName>
    </recommendedName>
</protein>
<evidence type="ECO:0000259" key="2">
    <source>
        <dbReference type="PROSITE" id="PS51819"/>
    </source>
</evidence>
<dbReference type="RefSeq" id="WP_136735064.1">
    <property type="nucleotide sequence ID" value="NZ_SWDB01000010.1"/>
</dbReference>
<dbReference type="PROSITE" id="PS51819">
    <property type="entry name" value="VOC"/>
    <property type="match status" value="1"/>
</dbReference>
<dbReference type="PANTHER" id="PTHR43048:SF3">
    <property type="entry name" value="METHYLMALONYL-COA EPIMERASE, MITOCHONDRIAL"/>
    <property type="match status" value="1"/>
</dbReference>
<dbReference type="GO" id="GO:0046872">
    <property type="term" value="F:metal ion binding"/>
    <property type="evidence" value="ECO:0007669"/>
    <property type="project" value="UniProtKB-KW"/>
</dbReference>
<dbReference type="AlphaFoldDB" id="A0A4V5NUF0"/>
<comment type="caution">
    <text evidence="3">The sequence shown here is derived from an EMBL/GenBank/DDBJ whole genome shotgun (WGS) entry which is preliminary data.</text>
</comment>
<name>A0A4V5NUF0_9GAMM</name>
<dbReference type="OrthoDB" id="9792173at2"/>
<accession>A0A4V5NUF0</accession>
<dbReference type="PANTHER" id="PTHR43048">
    <property type="entry name" value="METHYLMALONYL-COA EPIMERASE"/>
    <property type="match status" value="1"/>
</dbReference>
<dbReference type="Proteomes" id="UP000307999">
    <property type="component" value="Unassembled WGS sequence"/>
</dbReference>
<dbReference type="GO" id="GO:0004493">
    <property type="term" value="F:methylmalonyl-CoA epimerase activity"/>
    <property type="evidence" value="ECO:0007669"/>
    <property type="project" value="TreeGrafter"/>
</dbReference>
<organism evidence="3 4">
    <name type="scientific">Thalassotalea mangrovi</name>
    <dbReference type="NCBI Taxonomy" id="2572245"/>
    <lineage>
        <taxon>Bacteria</taxon>
        <taxon>Pseudomonadati</taxon>
        <taxon>Pseudomonadota</taxon>
        <taxon>Gammaproteobacteria</taxon>
        <taxon>Alteromonadales</taxon>
        <taxon>Colwelliaceae</taxon>
        <taxon>Thalassotalea</taxon>
    </lineage>
</organism>
<feature type="domain" description="VOC" evidence="2">
    <location>
        <begin position="21"/>
        <end position="158"/>
    </location>
</feature>